<name>A0A7J0GG24_9ERIC</name>
<dbReference type="InterPro" id="IPR005162">
    <property type="entry name" value="Retrotrans_gag_dom"/>
</dbReference>
<protein>
    <recommendedName>
        <fullName evidence="2">Retrotransposon gag domain-containing protein</fullName>
    </recommendedName>
</protein>
<dbReference type="OrthoDB" id="1695053at2759"/>
<dbReference type="Pfam" id="PF03732">
    <property type="entry name" value="Retrotrans_gag"/>
    <property type="match status" value="1"/>
</dbReference>
<dbReference type="Proteomes" id="UP000585474">
    <property type="component" value="Unassembled WGS sequence"/>
</dbReference>
<dbReference type="AlphaFoldDB" id="A0A7J0GG24"/>
<evidence type="ECO:0000313" key="3">
    <source>
        <dbReference type="EMBL" id="GFZ09658.1"/>
    </source>
</evidence>
<proteinExistence type="predicted"/>
<dbReference type="EMBL" id="BJWL01000021">
    <property type="protein sequence ID" value="GFZ09658.1"/>
    <property type="molecule type" value="Genomic_DNA"/>
</dbReference>
<accession>A0A7J0GG24</accession>
<evidence type="ECO:0000259" key="2">
    <source>
        <dbReference type="Pfam" id="PF03732"/>
    </source>
</evidence>
<sequence>MIELNEDVLRIRAATYQFSGRALSWWDVVKTTNNVAMMTWADFERVFLDNHFPQVIRNGKRRARCFEQGRRPGLRGKVVSFELNTFGEGNSLRGRGKSTRSDSNSPPILSRNSLNSRDLPLRRPHQDFLSIALATDWTKSAVQIAAVGVQAPYTCHFSTTAIILSFESQYSSWSTPTGIWGTAPIVRRHRRRTRAFSDHKYLPSFQFMSYSFDKYWCIMLIHSIGIGIRIGIRGRLVRFYALGRYSS</sequence>
<evidence type="ECO:0000256" key="1">
    <source>
        <dbReference type="SAM" id="MobiDB-lite"/>
    </source>
</evidence>
<evidence type="ECO:0000313" key="4">
    <source>
        <dbReference type="Proteomes" id="UP000585474"/>
    </source>
</evidence>
<gene>
    <name evidence="3" type="ORF">Acr_21g0002570</name>
</gene>
<reference evidence="3 4" key="1">
    <citation type="submission" date="2019-07" db="EMBL/GenBank/DDBJ databases">
        <title>De Novo Assembly of kiwifruit Actinidia rufa.</title>
        <authorList>
            <person name="Sugita-Konishi S."/>
            <person name="Sato K."/>
            <person name="Mori E."/>
            <person name="Abe Y."/>
            <person name="Kisaki G."/>
            <person name="Hamano K."/>
            <person name="Suezawa K."/>
            <person name="Otani M."/>
            <person name="Fukuda T."/>
            <person name="Manabe T."/>
            <person name="Gomi K."/>
            <person name="Tabuchi M."/>
            <person name="Akimitsu K."/>
            <person name="Kataoka I."/>
        </authorList>
    </citation>
    <scope>NUCLEOTIDE SEQUENCE [LARGE SCALE GENOMIC DNA]</scope>
    <source>
        <strain evidence="4">cv. Fuchu</strain>
    </source>
</reference>
<feature type="compositionally biased region" description="Polar residues" evidence="1">
    <location>
        <begin position="101"/>
        <end position="116"/>
    </location>
</feature>
<comment type="caution">
    <text evidence="3">The sequence shown here is derived from an EMBL/GenBank/DDBJ whole genome shotgun (WGS) entry which is preliminary data.</text>
</comment>
<organism evidence="3 4">
    <name type="scientific">Actinidia rufa</name>
    <dbReference type="NCBI Taxonomy" id="165716"/>
    <lineage>
        <taxon>Eukaryota</taxon>
        <taxon>Viridiplantae</taxon>
        <taxon>Streptophyta</taxon>
        <taxon>Embryophyta</taxon>
        <taxon>Tracheophyta</taxon>
        <taxon>Spermatophyta</taxon>
        <taxon>Magnoliopsida</taxon>
        <taxon>eudicotyledons</taxon>
        <taxon>Gunneridae</taxon>
        <taxon>Pentapetalae</taxon>
        <taxon>asterids</taxon>
        <taxon>Ericales</taxon>
        <taxon>Actinidiaceae</taxon>
        <taxon>Actinidia</taxon>
    </lineage>
</organism>
<keyword evidence="4" id="KW-1185">Reference proteome</keyword>
<feature type="domain" description="Retrotransposon gag" evidence="2">
    <location>
        <begin position="13"/>
        <end position="70"/>
    </location>
</feature>
<feature type="region of interest" description="Disordered" evidence="1">
    <location>
        <begin position="90"/>
        <end position="118"/>
    </location>
</feature>